<dbReference type="PANTHER" id="PTHR45846:SF1">
    <property type="entry name" value="TRNA-DIHYDROURIDINE(47) SYNTHASE [NAD(P)(+)]-LIKE"/>
    <property type="match status" value="1"/>
</dbReference>
<evidence type="ECO:0000256" key="9">
    <source>
        <dbReference type="ARBA" id="ARBA00023002"/>
    </source>
</evidence>
<dbReference type="PIRSF" id="PIRSF006621">
    <property type="entry name" value="Dus"/>
    <property type="match status" value="1"/>
</dbReference>
<keyword evidence="5 12" id="KW-0288">FMN</keyword>
<keyword evidence="8" id="KW-0694">RNA-binding</keyword>
<dbReference type="SUPFAM" id="SSF51395">
    <property type="entry name" value="FMN-linked oxidoreductases"/>
    <property type="match status" value="1"/>
</dbReference>
<evidence type="ECO:0000256" key="8">
    <source>
        <dbReference type="ARBA" id="ARBA00022884"/>
    </source>
</evidence>
<evidence type="ECO:0000256" key="14">
    <source>
        <dbReference type="PIRSR" id="PIRSR006621-2"/>
    </source>
</evidence>
<protein>
    <recommendedName>
        <fullName evidence="12">tRNA-dihydrouridine synthase</fullName>
        <ecNumber evidence="12">1.3.1.-</ecNumber>
    </recommendedName>
</protein>
<evidence type="ECO:0000256" key="3">
    <source>
        <dbReference type="ARBA" id="ARBA00022555"/>
    </source>
</evidence>
<dbReference type="GO" id="GO:0050660">
    <property type="term" value="F:flavin adenine dinucleotide binding"/>
    <property type="evidence" value="ECO:0007669"/>
    <property type="project" value="InterPro"/>
</dbReference>
<dbReference type="GO" id="GO:0000049">
    <property type="term" value="F:tRNA binding"/>
    <property type="evidence" value="ECO:0007669"/>
    <property type="project" value="UniProtKB-KW"/>
</dbReference>
<comment type="cofactor">
    <cofactor evidence="1 12 14">
        <name>FMN</name>
        <dbReference type="ChEBI" id="CHEBI:58210"/>
    </cofactor>
</comment>
<evidence type="ECO:0000256" key="2">
    <source>
        <dbReference type="ARBA" id="ARBA00002790"/>
    </source>
</evidence>
<feature type="binding site" evidence="14">
    <location>
        <position position="68"/>
    </location>
    <ligand>
        <name>FMN</name>
        <dbReference type="ChEBI" id="CHEBI:58210"/>
    </ligand>
</feature>
<proteinExistence type="inferred from homology"/>
<dbReference type="InterPro" id="IPR035587">
    <property type="entry name" value="DUS-like_FMN-bd"/>
</dbReference>
<dbReference type="Gene3D" id="3.20.20.70">
    <property type="entry name" value="Aldolase class I"/>
    <property type="match status" value="1"/>
</dbReference>
<keyword evidence="14" id="KW-0547">Nucleotide-binding</keyword>
<dbReference type="EMBL" id="VKGC01000026">
    <property type="protein sequence ID" value="TSA80571.1"/>
    <property type="molecule type" value="Genomic_DNA"/>
</dbReference>
<evidence type="ECO:0000256" key="10">
    <source>
        <dbReference type="ARBA" id="ARBA00048205"/>
    </source>
</evidence>
<dbReference type="RefSeq" id="WP_120948699.1">
    <property type="nucleotide sequence ID" value="NZ_QXQP01000028.1"/>
</dbReference>
<comment type="caution">
    <text evidence="16">The sequence shown here is derived from an EMBL/GenBank/DDBJ whole genome shotgun (WGS) entry which is preliminary data.</text>
</comment>
<reference evidence="16 17" key="1">
    <citation type="submission" date="2019-07" db="EMBL/GenBank/DDBJ databases">
        <title>Helicobacter labacensis sp. nov., Helicobacter mehlei sp. nov. and Helicobacter vulpis sp. nov., isolated from gastric mucosa of red fox (Vulpis vulpis).</title>
        <authorList>
            <person name="Kusar D."/>
            <person name="Gruntar I."/>
            <person name="Pate M."/>
            <person name="Zajc U."/>
            <person name="Ocepek M."/>
        </authorList>
    </citation>
    <scope>NUCLEOTIDE SEQUENCE [LARGE SCALE GENOMIC DNA]</scope>
    <source>
        <strain evidence="16 17">L8b</strain>
    </source>
</reference>
<comment type="function">
    <text evidence="2 12">Catalyzes the synthesis of 5,6-dihydrouridine (D), a modified base found in the D-loop of most tRNAs, via the reduction of the C5-C6 double bond in target uridines.</text>
</comment>
<dbReference type="Pfam" id="PF01207">
    <property type="entry name" value="Dus"/>
    <property type="match status" value="1"/>
</dbReference>
<gene>
    <name evidence="16" type="ORF">FNE76_07290</name>
</gene>
<evidence type="ECO:0000256" key="11">
    <source>
        <dbReference type="ARBA" id="ARBA00048802"/>
    </source>
</evidence>
<dbReference type="CDD" id="cd02801">
    <property type="entry name" value="DUS_like_FMN"/>
    <property type="match status" value="1"/>
</dbReference>
<sequence>MSRLHFDNLLFLAPLAGYTDLPFRSVVKRFGVDVTVSEMVSSHALVYAFEKNAKMWARSPEEEPFSVQIAGSKTEIVQRAVELLNGVEGIDILDFNCGCPAPKVANHGNGSGLLKDLKHLVQLLRVIKENTNKPYTSVKVRLGFESKIPLEIAHALNDAPVDFVVVHARTRADRYKKEKIDYESVRAMRAILNKPLIANGEIDSASKAREVLNYTGAQGVMIGRASLIKPWIFWQIKHNTEELPALVKKDLVLEHFDKMVAFYGDRGVVMFRKNLHAYAKGHAQASAFKGVVNSMICPKQSRVQIEEFFSTAIPLDNLPQIITLNRQSI</sequence>
<dbReference type="PANTHER" id="PTHR45846">
    <property type="entry name" value="TRNA-DIHYDROURIDINE(47) SYNTHASE [NAD(P)(+)]-LIKE"/>
    <property type="match status" value="1"/>
</dbReference>
<feature type="binding site" evidence="14">
    <location>
        <position position="167"/>
    </location>
    <ligand>
        <name>FMN</name>
        <dbReference type="ChEBI" id="CHEBI:58210"/>
    </ligand>
</feature>
<comment type="catalytic activity">
    <reaction evidence="10">
        <text>a 5,6-dihydrouridine in tRNA + NADP(+) = a uridine in tRNA + NADPH + H(+)</text>
        <dbReference type="Rhea" id="RHEA:23624"/>
        <dbReference type="Rhea" id="RHEA-COMP:13339"/>
        <dbReference type="Rhea" id="RHEA-COMP:13887"/>
        <dbReference type="ChEBI" id="CHEBI:15378"/>
        <dbReference type="ChEBI" id="CHEBI:57783"/>
        <dbReference type="ChEBI" id="CHEBI:58349"/>
        <dbReference type="ChEBI" id="CHEBI:65315"/>
        <dbReference type="ChEBI" id="CHEBI:74443"/>
    </reaction>
</comment>
<keyword evidence="9 12" id="KW-0560">Oxidoreductase</keyword>
<feature type="active site" description="Proton donor" evidence="13">
    <location>
        <position position="99"/>
    </location>
</feature>
<dbReference type="InterPro" id="IPR018517">
    <property type="entry name" value="tRNA_hU_synthase_CS"/>
</dbReference>
<dbReference type="InterPro" id="IPR001269">
    <property type="entry name" value="DUS_fam"/>
</dbReference>
<evidence type="ECO:0000256" key="5">
    <source>
        <dbReference type="ARBA" id="ARBA00022643"/>
    </source>
</evidence>
<feature type="binding site" evidence="14">
    <location>
        <position position="139"/>
    </location>
    <ligand>
        <name>FMN</name>
        <dbReference type="ChEBI" id="CHEBI:58210"/>
    </ligand>
</feature>
<reference evidence="17" key="2">
    <citation type="submission" date="2019-07" db="EMBL/GenBank/DDBJ databases">
        <title>Helicobacter labacensis sp. nov., Helicobacter mehlei sp. nov. and Helicobacter vulpis sp. nov., isolated from gastric mucosa of red fox (Vulpis vulpis).</title>
        <authorList>
            <person name="Papic B."/>
        </authorList>
    </citation>
    <scope>NUCLEOTIDE SEQUENCE [LARGE SCALE GENOMIC DNA]</scope>
    <source>
        <strain evidence="17">L8b</strain>
    </source>
</reference>
<dbReference type="InterPro" id="IPR024036">
    <property type="entry name" value="tRNA-dHydroUridine_Synthase_C"/>
</dbReference>
<comment type="similarity">
    <text evidence="12">Belongs to the dus family.</text>
</comment>
<keyword evidence="7" id="KW-0521">NADP</keyword>
<name>A0A553UKK8_9HELI</name>
<evidence type="ECO:0000256" key="4">
    <source>
        <dbReference type="ARBA" id="ARBA00022630"/>
    </source>
</evidence>
<keyword evidence="17" id="KW-1185">Reference proteome</keyword>
<keyword evidence="6 12" id="KW-0819">tRNA processing</keyword>
<keyword evidence="4 12" id="KW-0285">Flavoprotein</keyword>
<evidence type="ECO:0000256" key="6">
    <source>
        <dbReference type="ARBA" id="ARBA00022694"/>
    </source>
</evidence>
<dbReference type="AlphaFoldDB" id="A0A553UKK8"/>
<dbReference type="OrthoDB" id="9764501at2"/>
<organism evidence="16 17">
    <name type="scientific">Helicobacter mehlei</name>
    <dbReference type="NCBI Taxonomy" id="2316080"/>
    <lineage>
        <taxon>Bacteria</taxon>
        <taxon>Pseudomonadati</taxon>
        <taxon>Campylobacterota</taxon>
        <taxon>Epsilonproteobacteria</taxon>
        <taxon>Campylobacterales</taxon>
        <taxon>Helicobacteraceae</taxon>
        <taxon>Helicobacter</taxon>
    </lineage>
</organism>
<feature type="domain" description="DUS-like FMN-binding" evidence="15">
    <location>
        <begin position="12"/>
        <end position="301"/>
    </location>
</feature>
<evidence type="ECO:0000313" key="17">
    <source>
        <dbReference type="Proteomes" id="UP000319322"/>
    </source>
</evidence>
<dbReference type="Proteomes" id="UP000319322">
    <property type="component" value="Unassembled WGS sequence"/>
</dbReference>
<evidence type="ECO:0000313" key="16">
    <source>
        <dbReference type="EMBL" id="TSA80571.1"/>
    </source>
</evidence>
<reference evidence="16 17" key="3">
    <citation type="submission" date="2019-07" db="EMBL/GenBank/DDBJ databases">
        <authorList>
            <person name="Papic B."/>
        </authorList>
    </citation>
    <scope>NUCLEOTIDE SEQUENCE [LARGE SCALE GENOMIC DNA]</scope>
    <source>
        <strain evidence="16 17">L8b</strain>
    </source>
</reference>
<feature type="binding site" evidence="14">
    <location>
        <begin position="223"/>
        <end position="224"/>
    </location>
    <ligand>
        <name>FMN</name>
        <dbReference type="ChEBI" id="CHEBI:58210"/>
    </ligand>
</feature>
<evidence type="ECO:0000256" key="12">
    <source>
        <dbReference type="PIRNR" id="PIRNR006621"/>
    </source>
</evidence>
<evidence type="ECO:0000256" key="7">
    <source>
        <dbReference type="ARBA" id="ARBA00022857"/>
    </source>
</evidence>
<dbReference type="GO" id="GO:0017150">
    <property type="term" value="F:tRNA dihydrouridine synthase activity"/>
    <property type="evidence" value="ECO:0007669"/>
    <property type="project" value="InterPro"/>
</dbReference>
<dbReference type="PROSITE" id="PS01136">
    <property type="entry name" value="UPF0034"/>
    <property type="match status" value="1"/>
</dbReference>
<dbReference type="EC" id="1.3.1.-" evidence="12"/>
<comment type="catalytic activity">
    <reaction evidence="11">
        <text>a 5,6-dihydrouridine in tRNA + NAD(+) = a uridine in tRNA + NADH + H(+)</text>
        <dbReference type="Rhea" id="RHEA:54452"/>
        <dbReference type="Rhea" id="RHEA-COMP:13339"/>
        <dbReference type="Rhea" id="RHEA-COMP:13887"/>
        <dbReference type="ChEBI" id="CHEBI:15378"/>
        <dbReference type="ChEBI" id="CHEBI:57540"/>
        <dbReference type="ChEBI" id="CHEBI:57945"/>
        <dbReference type="ChEBI" id="CHEBI:65315"/>
        <dbReference type="ChEBI" id="CHEBI:74443"/>
    </reaction>
</comment>
<keyword evidence="3" id="KW-0820">tRNA-binding</keyword>
<dbReference type="InterPro" id="IPR013785">
    <property type="entry name" value="Aldolase_TIM"/>
</dbReference>
<evidence type="ECO:0000256" key="1">
    <source>
        <dbReference type="ARBA" id="ARBA00001917"/>
    </source>
</evidence>
<evidence type="ECO:0000259" key="15">
    <source>
        <dbReference type="Pfam" id="PF01207"/>
    </source>
</evidence>
<evidence type="ECO:0000256" key="13">
    <source>
        <dbReference type="PIRSR" id="PIRSR006621-1"/>
    </source>
</evidence>
<dbReference type="Gene3D" id="1.10.1200.80">
    <property type="entry name" value="Putative flavin oxidoreducatase, domain 2"/>
    <property type="match status" value="1"/>
</dbReference>
<accession>A0A553UKK8</accession>